<dbReference type="Proteomes" id="UP000002730">
    <property type="component" value="Chromosome"/>
</dbReference>
<protein>
    <submittedName>
        <fullName evidence="1">Uncharacterized protein</fullName>
    </submittedName>
</protein>
<proteinExistence type="predicted"/>
<keyword evidence="2" id="KW-1185">Reference proteome</keyword>
<dbReference type="EMBL" id="CP002160">
    <property type="protein sequence ID" value="ADL50425.1"/>
    <property type="molecule type" value="Genomic_DNA"/>
</dbReference>
<dbReference type="RefSeq" id="WP_010074795.1">
    <property type="nucleotide sequence ID" value="NC_014393.1"/>
</dbReference>
<gene>
    <name evidence="1" type="ordered locus">Clocel_0654</name>
</gene>
<dbReference type="KEGG" id="ccb:Clocel_0654"/>
<evidence type="ECO:0000313" key="1">
    <source>
        <dbReference type="EMBL" id="ADL50425.1"/>
    </source>
</evidence>
<evidence type="ECO:0000313" key="2">
    <source>
        <dbReference type="Proteomes" id="UP000002730"/>
    </source>
</evidence>
<dbReference type="AlphaFoldDB" id="D9SRQ8"/>
<reference evidence="1 2" key="1">
    <citation type="submission" date="2010-08" db="EMBL/GenBank/DDBJ databases">
        <title>Complete sequence of Clostridium cellulovorans 743B.</title>
        <authorList>
            <consortium name="US DOE Joint Genome Institute"/>
            <person name="Lucas S."/>
            <person name="Copeland A."/>
            <person name="Lapidus A."/>
            <person name="Cheng J.-F."/>
            <person name="Bruce D."/>
            <person name="Goodwin L."/>
            <person name="Pitluck S."/>
            <person name="Chertkov O."/>
            <person name="Detter J.C."/>
            <person name="Han C."/>
            <person name="Tapia R."/>
            <person name="Land M."/>
            <person name="Hauser L."/>
            <person name="Chang Y.-J."/>
            <person name="Jeffries C."/>
            <person name="Kyrpides N."/>
            <person name="Ivanova N."/>
            <person name="Mikhailova N."/>
            <person name="Hemme C.L."/>
            <person name="Woyke T."/>
        </authorList>
    </citation>
    <scope>NUCLEOTIDE SEQUENCE [LARGE SCALE GENOMIC DNA]</scope>
    <source>
        <strain evidence="2">ATCC 35296 / DSM 3052 / OCM 3 / 743B</strain>
    </source>
</reference>
<organism evidence="1 2">
    <name type="scientific">Clostridium cellulovorans (strain ATCC 35296 / DSM 3052 / OCM 3 / 743B)</name>
    <dbReference type="NCBI Taxonomy" id="573061"/>
    <lineage>
        <taxon>Bacteria</taxon>
        <taxon>Bacillati</taxon>
        <taxon>Bacillota</taxon>
        <taxon>Clostridia</taxon>
        <taxon>Eubacteriales</taxon>
        <taxon>Clostridiaceae</taxon>
        <taxon>Clostridium</taxon>
    </lineage>
</organism>
<dbReference type="HOGENOM" id="CLU_1376085_0_0_9"/>
<accession>D9SRQ8</accession>
<sequence>MELRIEKVRLKDNYQYKIIEEDNLINTAEVNRIVYFDFRKISLFDTDGNEVISLRQEDKKKLILENTPIISIFRFSSCPYIYYKNGENQGYLRNNHGSVIGEILGKKFEIWSHSHKDISVYCDDVQVAAIKIKRLKKVYCDEYKVIYDKDFDKELAIMTCLFSDVVWNIPSNEFDGPRDQWEKQIFGKKINSNWKPKE</sequence>
<name>D9SRQ8_CLOC7</name>
<dbReference type="OrthoDB" id="1954005at2"/>